<gene>
    <name evidence="4" type="primary">yjaB</name>
    <name evidence="4" type="ORF">L248_2064</name>
</gene>
<organism evidence="4 5">
    <name type="scientific">Schleiferilactobacillus shenzhenensis LY-73</name>
    <dbReference type="NCBI Taxonomy" id="1231336"/>
    <lineage>
        <taxon>Bacteria</taxon>
        <taxon>Bacillati</taxon>
        <taxon>Bacillota</taxon>
        <taxon>Bacilli</taxon>
        <taxon>Lactobacillales</taxon>
        <taxon>Lactobacillaceae</taxon>
        <taxon>Schleiferilactobacillus</taxon>
    </lineage>
</organism>
<dbReference type="PANTHER" id="PTHR43800">
    <property type="entry name" value="PEPTIDYL-LYSINE N-ACETYLTRANSFERASE YJAB"/>
    <property type="match status" value="1"/>
</dbReference>
<name>U4TVW7_9LACO</name>
<reference evidence="5" key="1">
    <citation type="journal article" date="2013" name="Genome Announc.">
        <title>Whole-Genome Sequencing of Lactobacillus shenzhenensis Strain LY-73T.</title>
        <authorList>
            <person name="Lin Z."/>
            <person name="Liu Z."/>
            <person name="Yang R."/>
            <person name="Zou Y."/>
            <person name="Wan D."/>
            <person name="Chen J."/>
            <person name="Guo M."/>
            <person name="Zhao J."/>
            <person name="Fang C."/>
            <person name="Yang R."/>
            <person name="Liu F."/>
        </authorList>
    </citation>
    <scope>NUCLEOTIDE SEQUENCE [LARGE SCALE GENOMIC DNA]</scope>
    <source>
        <strain evidence="5">LY-73</strain>
    </source>
</reference>
<evidence type="ECO:0000256" key="2">
    <source>
        <dbReference type="ARBA" id="ARBA00023315"/>
    </source>
</evidence>
<dbReference type="Proteomes" id="UP000030647">
    <property type="component" value="Unassembled WGS sequence"/>
</dbReference>
<keyword evidence="5" id="KW-1185">Reference proteome</keyword>
<dbReference type="PROSITE" id="PS51186">
    <property type="entry name" value="GNAT"/>
    <property type="match status" value="1"/>
</dbReference>
<dbReference type="InterPro" id="IPR016181">
    <property type="entry name" value="Acyl_CoA_acyltransferase"/>
</dbReference>
<dbReference type="eggNOG" id="COG0456">
    <property type="taxonomic scope" value="Bacteria"/>
</dbReference>
<dbReference type="Pfam" id="PF13508">
    <property type="entry name" value="Acetyltransf_7"/>
    <property type="match status" value="1"/>
</dbReference>
<evidence type="ECO:0000259" key="3">
    <source>
        <dbReference type="PROSITE" id="PS51186"/>
    </source>
</evidence>
<dbReference type="EMBL" id="KI271584">
    <property type="protein sequence ID" value="ERL65988.1"/>
    <property type="molecule type" value="Genomic_DNA"/>
</dbReference>
<feature type="domain" description="N-acetyltransferase" evidence="3">
    <location>
        <begin position="5"/>
        <end position="148"/>
    </location>
</feature>
<keyword evidence="1" id="KW-0808">Transferase</keyword>
<dbReference type="AlphaFoldDB" id="U4TVW7"/>
<sequence length="148" mass="16722">MMKISEIQERSPALIAKLTAVWEKSVKATHLFLSATEIAEIKKDVPQALRTIPHLVVAENEHQRPVAFMGVAGQMLEMLFIAPADRGSGLGRQLIQYGIDRYGITVLAVNEQNPAAKGFYEHMGFRVEKRTDRDEQGRPYPLLYMKLK</sequence>
<dbReference type="Gene3D" id="3.40.630.30">
    <property type="match status" value="1"/>
</dbReference>
<accession>U4TVW7</accession>
<dbReference type="HOGENOM" id="CLU_013985_21_0_9"/>
<evidence type="ECO:0000313" key="5">
    <source>
        <dbReference type="Proteomes" id="UP000030647"/>
    </source>
</evidence>
<dbReference type="STRING" id="1231336.L248_2064"/>
<evidence type="ECO:0000256" key="1">
    <source>
        <dbReference type="ARBA" id="ARBA00022679"/>
    </source>
</evidence>
<protein>
    <submittedName>
        <fullName evidence="4">YjaB</fullName>
    </submittedName>
</protein>
<dbReference type="GO" id="GO:0016747">
    <property type="term" value="F:acyltransferase activity, transferring groups other than amino-acyl groups"/>
    <property type="evidence" value="ECO:0007669"/>
    <property type="project" value="InterPro"/>
</dbReference>
<proteinExistence type="predicted"/>
<evidence type="ECO:0000313" key="4">
    <source>
        <dbReference type="EMBL" id="ERL65988.1"/>
    </source>
</evidence>
<dbReference type="PANTHER" id="PTHR43800:SF1">
    <property type="entry name" value="PEPTIDYL-LYSINE N-ACETYLTRANSFERASE YJAB"/>
    <property type="match status" value="1"/>
</dbReference>
<dbReference type="SUPFAM" id="SSF55729">
    <property type="entry name" value="Acyl-CoA N-acyltransferases (Nat)"/>
    <property type="match status" value="1"/>
</dbReference>
<keyword evidence="2" id="KW-0012">Acyltransferase</keyword>
<dbReference type="CDD" id="cd04301">
    <property type="entry name" value="NAT_SF"/>
    <property type="match status" value="1"/>
</dbReference>
<dbReference type="InterPro" id="IPR000182">
    <property type="entry name" value="GNAT_dom"/>
</dbReference>